<evidence type="ECO:0000259" key="11">
    <source>
        <dbReference type="Pfam" id="PF00082"/>
    </source>
</evidence>
<dbReference type="InterPro" id="IPR045051">
    <property type="entry name" value="SBT"/>
</dbReference>
<protein>
    <recommendedName>
        <fullName evidence="17">Subtilisin-like protease</fullName>
    </recommendedName>
</protein>
<feature type="domain" description="Subtilisin-like protease fibronectin type-III" evidence="14">
    <location>
        <begin position="639"/>
        <end position="735"/>
    </location>
</feature>
<evidence type="ECO:0000256" key="5">
    <source>
        <dbReference type="ARBA" id="ARBA00022801"/>
    </source>
</evidence>
<dbReference type="InterPro" id="IPR023827">
    <property type="entry name" value="Peptidase_S8_Asp-AS"/>
</dbReference>
<dbReference type="GO" id="GO:0004252">
    <property type="term" value="F:serine-type endopeptidase activity"/>
    <property type="evidence" value="ECO:0007669"/>
    <property type="project" value="UniProtKB-UniRule"/>
</dbReference>
<evidence type="ECO:0000256" key="7">
    <source>
        <dbReference type="ARBA" id="ARBA00023180"/>
    </source>
</evidence>
<gene>
    <name evidence="15" type="ORF">CASFOL_010791</name>
</gene>
<evidence type="ECO:0000256" key="6">
    <source>
        <dbReference type="ARBA" id="ARBA00022825"/>
    </source>
</evidence>
<sequence length="738" mass="77928">MGYYMYLSILIICLINFHTSFVSSSGNLETYIVHVELPSSISTLSSLSDDLPGWYQTFLPSTSSISVSSTTTDEEQPRILYSYRNVFKGFAARLSPEQVKAMENKPGFISAQPQKTIPLHTTHSPNFLGLNQNTGFWRDSNYGRGIIIGVLDTGINPDHPSFFDEGMPPPPARWRGTCQFNTTTCNNKIIGARYFTIGNGTPLDENGHGTHTAGTAAGNFVRGANVFGNANGTAAGIAPLAHIATYKVCIVACSESDIVAAIDAAIDDGVDILSLSLGYAVGNFYSDNVAIGAFSAVERGIFVSASAGNSGPTLGTIENGAPWILTVGASTTDRRIRATAVLGNGERLDGQSAFQPSDFPSTLLPLVYGEFCLPASLGNITVQGRIVLCVVGGGSGRIAKGQAVRNASGAAMILINQQTQGYTTDSGSHVIPATHLSYDDGLRVIAYFNSTSSPTATISFGGTIIGDDRAPAVASYSARGPNIASPGILKPDIIGPGQNILAAWPISVENNPNTNSNFNIISGTSMSCPHLSGIAALLKSAHPDWSPAVIKSAMMTSADLVNLGGNRIEDQNQSPANVLDTGSGHVNILRATDPGMVYDIQTEDYLPYLCGLGYTDAQVGIIAGRTVNCLDTGSVSETELNYPSFSAILGNVSQTYNRTVTNVGEANSVYTAGIVGLSGVDVRVEPTTLQFSGINQNLTYQVTFGRSVNARSNTFVQGFLTWTSARRSVRSPVLVLFI</sequence>
<dbReference type="InterPro" id="IPR041469">
    <property type="entry name" value="Subtilisin-like_FN3"/>
</dbReference>
<feature type="active site" description="Charge relay system" evidence="8 9">
    <location>
        <position position="525"/>
    </location>
</feature>
<dbReference type="PROSITE" id="PS00136">
    <property type="entry name" value="SUBTILASE_ASP"/>
    <property type="match status" value="1"/>
</dbReference>
<dbReference type="Gene3D" id="3.50.30.30">
    <property type="match status" value="1"/>
</dbReference>
<dbReference type="Pfam" id="PF00082">
    <property type="entry name" value="Peptidase_S8"/>
    <property type="match status" value="1"/>
</dbReference>
<keyword evidence="3 9" id="KW-0645">Protease</keyword>
<evidence type="ECO:0008006" key="17">
    <source>
        <dbReference type="Google" id="ProtNLM"/>
    </source>
</evidence>
<evidence type="ECO:0000256" key="10">
    <source>
        <dbReference type="SAM" id="SignalP"/>
    </source>
</evidence>
<dbReference type="PANTHER" id="PTHR10795">
    <property type="entry name" value="PROPROTEIN CONVERTASE SUBTILISIN/KEXIN"/>
    <property type="match status" value="1"/>
</dbReference>
<feature type="chain" id="PRO_5044786367" description="Subtilisin-like protease" evidence="10">
    <location>
        <begin position="25"/>
        <end position="738"/>
    </location>
</feature>
<dbReference type="InterPro" id="IPR003137">
    <property type="entry name" value="PA_domain"/>
</dbReference>
<comment type="caution">
    <text evidence="15">The sequence shown here is derived from an EMBL/GenBank/DDBJ whole genome shotgun (WGS) entry which is preliminary data.</text>
</comment>
<dbReference type="SUPFAM" id="SSF52743">
    <property type="entry name" value="Subtilisin-like"/>
    <property type="match status" value="1"/>
</dbReference>
<evidence type="ECO:0000256" key="9">
    <source>
        <dbReference type="PROSITE-ProRule" id="PRU01240"/>
    </source>
</evidence>
<dbReference type="InterPro" id="IPR034197">
    <property type="entry name" value="Peptidases_S8_3"/>
</dbReference>
<dbReference type="EMBL" id="JAVIJP010000013">
    <property type="protein sequence ID" value="KAL3645611.1"/>
    <property type="molecule type" value="Genomic_DNA"/>
</dbReference>
<keyword evidence="5 9" id="KW-0378">Hydrolase</keyword>
<dbReference type="Pfam" id="PF02225">
    <property type="entry name" value="PA"/>
    <property type="match status" value="1"/>
</dbReference>
<dbReference type="InterPro" id="IPR015500">
    <property type="entry name" value="Peptidase_S8_subtilisin-rel"/>
</dbReference>
<comment type="subcellular location">
    <subcellularLocation>
        <location evidence="1">Secreted</location>
    </subcellularLocation>
</comment>
<evidence type="ECO:0000259" key="12">
    <source>
        <dbReference type="Pfam" id="PF02225"/>
    </source>
</evidence>
<dbReference type="CDD" id="cd04852">
    <property type="entry name" value="Peptidases_S8_3"/>
    <property type="match status" value="1"/>
</dbReference>
<feature type="domain" description="Inhibitor I9" evidence="13">
    <location>
        <begin position="30"/>
        <end position="120"/>
    </location>
</feature>
<dbReference type="GO" id="GO:0005576">
    <property type="term" value="C:extracellular region"/>
    <property type="evidence" value="ECO:0007669"/>
    <property type="project" value="UniProtKB-SubCell"/>
</dbReference>
<feature type="signal peptide" evidence="10">
    <location>
        <begin position="1"/>
        <end position="24"/>
    </location>
</feature>
<dbReference type="CDD" id="cd02120">
    <property type="entry name" value="PA_subtilisin_like"/>
    <property type="match status" value="1"/>
</dbReference>
<evidence type="ECO:0000256" key="3">
    <source>
        <dbReference type="ARBA" id="ARBA00022670"/>
    </source>
</evidence>
<dbReference type="PRINTS" id="PR00723">
    <property type="entry name" value="SUBTILISIN"/>
</dbReference>
<evidence type="ECO:0000259" key="14">
    <source>
        <dbReference type="Pfam" id="PF17766"/>
    </source>
</evidence>
<keyword evidence="4 10" id="KW-0732">Signal</keyword>
<organism evidence="15 16">
    <name type="scientific">Castilleja foliolosa</name>
    <dbReference type="NCBI Taxonomy" id="1961234"/>
    <lineage>
        <taxon>Eukaryota</taxon>
        <taxon>Viridiplantae</taxon>
        <taxon>Streptophyta</taxon>
        <taxon>Embryophyta</taxon>
        <taxon>Tracheophyta</taxon>
        <taxon>Spermatophyta</taxon>
        <taxon>Magnoliopsida</taxon>
        <taxon>eudicotyledons</taxon>
        <taxon>Gunneridae</taxon>
        <taxon>Pentapetalae</taxon>
        <taxon>asterids</taxon>
        <taxon>lamiids</taxon>
        <taxon>Lamiales</taxon>
        <taxon>Orobanchaceae</taxon>
        <taxon>Pedicularideae</taxon>
        <taxon>Castillejinae</taxon>
        <taxon>Castilleja</taxon>
    </lineage>
</organism>
<dbReference type="PROSITE" id="PS51892">
    <property type="entry name" value="SUBTILASE"/>
    <property type="match status" value="1"/>
</dbReference>
<dbReference type="InterPro" id="IPR010259">
    <property type="entry name" value="S8pro/Inhibitor_I9"/>
</dbReference>
<dbReference type="Proteomes" id="UP001632038">
    <property type="component" value="Unassembled WGS sequence"/>
</dbReference>
<keyword evidence="16" id="KW-1185">Reference proteome</keyword>
<feature type="active site" description="Charge relay system" evidence="8 9">
    <location>
        <position position="152"/>
    </location>
</feature>
<dbReference type="Pfam" id="PF05922">
    <property type="entry name" value="Inhibitor_I9"/>
    <property type="match status" value="1"/>
</dbReference>
<name>A0ABD3DXS2_9LAMI</name>
<dbReference type="GO" id="GO:0006508">
    <property type="term" value="P:proteolysis"/>
    <property type="evidence" value="ECO:0007669"/>
    <property type="project" value="UniProtKB-KW"/>
</dbReference>
<dbReference type="FunFam" id="3.40.50.200:FF:000006">
    <property type="entry name" value="Subtilisin-like protease SBT1.5"/>
    <property type="match status" value="1"/>
</dbReference>
<comment type="similarity">
    <text evidence="2 9">Belongs to the peptidase S8 family.</text>
</comment>
<dbReference type="Gene3D" id="3.40.50.200">
    <property type="entry name" value="Peptidase S8/S53 domain"/>
    <property type="match status" value="1"/>
</dbReference>
<feature type="domain" description="Peptidase S8/S53" evidence="11">
    <location>
        <begin position="143"/>
        <end position="561"/>
    </location>
</feature>
<evidence type="ECO:0000313" key="15">
    <source>
        <dbReference type="EMBL" id="KAL3645611.1"/>
    </source>
</evidence>
<evidence type="ECO:0000313" key="16">
    <source>
        <dbReference type="Proteomes" id="UP001632038"/>
    </source>
</evidence>
<proteinExistence type="inferred from homology"/>
<dbReference type="InterPro" id="IPR036852">
    <property type="entry name" value="Peptidase_S8/S53_dom_sf"/>
</dbReference>
<dbReference type="InterPro" id="IPR037045">
    <property type="entry name" value="S8pro/Inhibitor_I9_sf"/>
</dbReference>
<keyword evidence="7" id="KW-0325">Glycoprotein</keyword>
<feature type="domain" description="PA" evidence="12">
    <location>
        <begin position="365"/>
        <end position="442"/>
    </location>
</feature>
<dbReference type="AlphaFoldDB" id="A0ABD3DXS2"/>
<reference evidence="16" key="1">
    <citation type="journal article" date="2024" name="IScience">
        <title>Strigolactones Initiate the Formation of Haustorium-like Structures in Castilleja.</title>
        <authorList>
            <person name="Buerger M."/>
            <person name="Peterson D."/>
            <person name="Chory J."/>
        </authorList>
    </citation>
    <scope>NUCLEOTIDE SEQUENCE [LARGE SCALE GENOMIC DNA]</scope>
</reference>
<evidence type="ECO:0000259" key="13">
    <source>
        <dbReference type="Pfam" id="PF05922"/>
    </source>
</evidence>
<dbReference type="InterPro" id="IPR000209">
    <property type="entry name" value="Peptidase_S8/S53_dom"/>
</dbReference>
<dbReference type="Gene3D" id="2.60.40.2310">
    <property type="match status" value="1"/>
</dbReference>
<dbReference type="Gene3D" id="3.30.70.80">
    <property type="entry name" value="Peptidase S8 propeptide/proteinase inhibitor I9"/>
    <property type="match status" value="1"/>
</dbReference>
<feature type="active site" description="Charge relay system" evidence="8 9">
    <location>
        <position position="208"/>
    </location>
</feature>
<accession>A0ABD3DXS2</accession>
<dbReference type="Pfam" id="PF17766">
    <property type="entry name" value="fn3_6"/>
    <property type="match status" value="1"/>
</dbReference>
<keyword evidence="6 9" id="KW-0720">Serine protease</keyword>
<evidence type="ECO:0000256" key="8">
    <source>
        <dbReference type="PIRSR" id="PIRSR615500-1"/>
    </source>
</evidence>
<evidence type="ECO:0000256" key="1">
    <source>
        <dbReference type="ARBA" id="ARBA00004613"/>
    </source>
</evidence>
<evidence type="ECO:0000256" key="4">
    <source>
        <dbReference type="ARBA" id="ARBA00022729"/>
    </source>
</evidence>
<evidence type="ECO:0000256" key="2">
    <source>
        <dbReference type="ARBA" id="ARBA00011073"/>
    </source>
</evidence>